<dbReference type="PROSITE" id="PS51840">
    <property type="entry name" value="C2_NT"/>
    <property type="match status" value="1"/>
</dbReference>
<accession>A0AAV6GZQ0</accession>
<sequence>MDHRRWASALSQAHAFVRKQLCTHSFSVSLFLDELANVPQVTGWLFCKVRLLDGSFKEVTESNEVFNNTVRWRKEIVFERGATVNVSTGVLGNCICRVSVRKDRKGGRSYKKVGYVDLNLVEVIGCGYVTRHCLLEGYMGKHSKLDNSFLKIGLQLQLLQGDPCFRVLAQPPVPTFPTFPTLTTAILREGSVSRLESEPRASVEVLRDQVEVSRGQVDEALGQKLEEQERALVAEHLTRLDQTRVDAWEVVEQLCHELLGSDLELSKSIEDAGLALYVSEDGSTTLGVSPQENRDSDNVMENVIIMK</sequence>
<dbReference type="InterPro" id="IPR039931">
    <property type="entry name" value="EEIG1/2-like"/>
</dbReference>
<evidence type="ECO:0000313" key="3">
    <source>
        <dbReference type="EMBL" id="KAG5279245.1"/>
    </source>
</evidence>
<comment type="similarity">
    <text evidence="1">Belongs to the EEIG family.</text>
</comment>
<evidence type="ECO:0000256" key="1">
    <source>
        <dbReference type="ARBA" id="ARBA00034780"/>
    </source>
</evidence>
<evidence type="ECO:0000259" key="2">
    <source>
        <dbReference type="PROSITE" id="PS51840"/>
    </source>
</evidence>
<evidence type="ECO:0000313" key="4">
    <source>
        <dbReference type="Proteomes" id="UP000823561"/>
    </source>
</evidence>
<dbReference type="PANTHER" id="PTHR21456">
    <property type="entry name" value="FAMILY WITH SEQUENCE SIMILARITY 102"/>
    <property type="match status" value="1"/>
</dbReference>
<dbReference type="InterPro" id="IPR019448">
    <property type="entry name" value="NT-C2"/>
</dbReference>
<comment type="caution">
    <text evidence="3">The sequence shown here is derived from an EMBL/GenBank/DDBJ whole genome shotgun (WGS) entry which is preliminary data.</text>
</comment>
<organism evidence="3 4">
    <name type="scientific">Alosa alosa</name>
    <name type="common">allis shad</name>
    <dbReference type="NCBI Taxonomy" id="278164"/>
    <lineage>
        <taxon>Eukaryota</taxon>
        <taxon>Metazoa</taxon>
        <taxon>Chordata</taxon>
        <taxon>Craniata</taxon>
        <taxon>Vertebrata</taxon>
        <taxon>Euteleostomi</taxon>
        <taxon>Actinopterygii</taxon>
        <taxon>Neopterygii</taxon>
        <taxon>Teleostei</taxon>
        <taxon>Clupei</taxon>
        <taxon>Clupeiformes</taxon>
        <taxon>Clupeoidei</taxon>
        <taxon>Clupeidae</taxon>
        <taxon>Alosa</taxon>
    </lineage>
</organism>
<keyword evidence="4" id="KW-1185">Reference proteome</keyword>
<name>A0AAV6GZQ0_9TELE</name>
<proteinExistence type="inferred from homology"/>
<dbReference type="EMBL" id="JADWDJ010000006">
    <property type="protein sequence ID" value="KAG5279245.1"/>
    <property type="molecule type" value="Genomic_DNA"/>
</dbReference>
<reference evidence="3" key="1">
    <citation type="submission" date="2020-10" db="EMBL/GenBank/DDBJ databases">
        <title>Chromosome-scale genome assembly of the Allis shad, Alosa alosa.</title>
        <authorList>
            <person name="Margot Z."/>
            <person name="Christophe K."/>
            <person name="Cabau C."/>
            <person name="Louis A."/>
            <person name="Berthelot C."/>
            <person name="Parey E."/>
            <person name="Roest Crollius H."/>
            <person name="Montfort J."/>
            <person name="Robinson-Rechavi M."/>
            <person name="Bucao C."/>
            <person name="Bouchez O."/>
            <person name="Gislard M."/>
            <person name="Lluch J."/>
            <person name="Milhes M."/>
            <person name="Lampietro C."/>
            <person name="Lopez Roques C."/>
            <person name="Donnadieu C."/>
            <person name="Braasch I."/>
            <person name="Desvignes T."/>
            <person name="Postlethwait J."/>
            <person name="Bobe J."/>
            <person name="Guiguen Y."/>
        </authorList>
    </citation>
    <scope>NUCLEOTIDE SEQUENCE</scope>
    <source>
        <strain evidence="3">M-15738</strain>
        <tissue evidence="3">Blood</tissue>
    </source>
</reference>
<dbReference type="AlphaFoldDB" id="A0AAV6GZQ0"/>
<dbReference type="Pfam" id="PF10358">
    <property type="entry name" value="NT-C2"/>
    <property type="match status" value="1"/>
</dbReference>
<gene>
    <name evidence="3" type="ORF">AALO_G00075670</name>
</gene>
<feature type="domain" description="C2 NT-type" evidence="2">
    <location>
        <begin position="16"/>
        <end position="158"/>
    </location>
</feature>
<dbReference type="PANTHER" id="PTHR21456:SF2">
    <property type="entry name" value="EARLY ESTROGEN-INDUCED GENE 1 PROTEIN"/>
    <property type="match status" value="1"/>
</dbReference>
<protein>
    <recommendedName>
        <fullName evidence="2">C2 NT-type domain-containing protein</fullName>
    </recommendedName>
</protein>
<dbReference type="Proteomes" id="UP000823561">
    <property type="component" value="Chromosome 6"/>
</dbReference>